<feature type="compositionally biased region" description="Low complexity" evidence="1">
    <location>
        <begin position="9"/>
        <end position="30"/>
    </location>
</feature>
<dbReference type="STRING" id="69771.A0A1V6P666"/>
<dbReference type="SUPFAM" id="SSF57959">
    <property type="entry name" value="Leucine zipper domain"/>
    <property type="match status" value="1"/>
</dbReference>
<evidence type="ECO:0000256" key="1">
    <source>
        <dbReference type="SAM" id="MobiDB-lite"/>
    </source>
</evidence>
<dbReference type="EMBL" id="MDYL01000021">
    <property type="protein sequence ID" value="OQD72448.1"/>
    <property type="molecule type" value="Genomic_DNA"/>
</dbReference>
<name>A0A1V6P666_PENDC</name>
<dbReference type="OMA" id="SMSYATM"/>
<feature type="region of interest" description="Disordered" evidence="1">
    <location>
        <begin position="1"/>
        <end position="109"/>
    </location>
</feature>
<feature type="domain" description="BZIP" evidence="2">
    <location>
        <begin position="42"/>
        <end position="57"/>
    </location>
</feature>
<dbReference type="Gene3D" id="1.20.5.170">
    <property type="match status" value="1"/>
</dbReference>
<dbReference type="OrthoDB" id="194358at2759"/>
<dbReference type="InterPro" id="IPR004827">
    <property type="entry name" value="bZIP"/>
</dbReference>
<dbReference type="PANTHER" id="PTHR39607">
    <property type="entry name" value="XANTHOCILLIN BIOSYNTHESIS CLUSTER TRANSCRIPTION FACTOR XANC-RELATED"/>
    <property type="match status" value="1"/>
</dbReference>
<protein>
    <recommendedName>
        <fullName evidence="2">BZIP domain-containing protein</fullName>
    </recommendedName>
</protein>
<sequence length="287" mass="32046">MHRSTYDARSGSRSSSHSNSSAFSPNANPNEDWTKISDLAERRRIQNRIAQRNYRKKLKRRLEDLERRAASSASPEQSHAEPPPKATKARSKQRANKADVKSHTLHTTQPEIPVSYDYYTPDERNMFGQQCTRQLSASPPPVFSYAPLHTYDAYRPAYGQLPVYHSVPSTYGEVMSYPAEYGESLPSLVPMISGHPPGTIRKPAYDEDIISPFSMSYASMAGIDLCSQPSQPQPGLPMPSLPYSYSDDQRTVSTSPEASIFTFPLTPESPPCSPHSMPGLYECDLRP</sequence>
<evidence type="ECO:0000313" key="4">
    <source>
        <dbReference type="Proteomes" id="UP000191522"/>
    </source>
</evidence>
<dbReference type="PANTHER" id="PTHR39607:SF1">
    <property type="entry name" value="B-ZIP TRANSCRIPTION FACTOR (EUROFUNG)"/>
    <property type="match status" value="1"/>
</dbReference>
<dbReference type="InterPro" id="IPR046347">
    <property type="entry name" value="bZIP_sf"/>
</dbReference>
<evidence type="ECO:0000259" key="2">
    <source>
        <dbReference type="PROSITE" id="PS00036"/>
    </source>
</evidence>
<dbReference type="InterPro" id="IPR052635">
    <property type="entry name" value="Sec_Metab_Biosynth_Reg"/>
</dbReference>
<feature type="compositionally biased region" description="Basic and acidic residues" evidence="1">
    <location>
        <begin position="32"/>
        <end position="44"/>
    </location>
</feature>
<organism evidence="3 4">
    <name type="scientific">Penicillium decumbens</name>
    <dbReference type="NCBI Taxonomy" id="69771"/>
    <lineage>
        <taxon>Eukaryota</taxon>
        <taxon>Fungi</taxon>
        <taxon>Dikarya</taxon>
        <taxon>Ascomycota</taxon>
        <taxon>Pezizomycotina</taxon>
        <taxon>Eurotiomycetes</taxon>
        <taxon>Eurotiomycetidae</taxon>
        <taxon>Eurotiales</taxon>
        <taxon>Aspergillaceae</taxon>
        <taxon>Penicillium</taxon>
    </lineage>
</organism>
<dbReference type="AlphaFoldDB" id="A0A1V6P666"/>
<comment type="caution">
    <text evidence="3">The sequence shown here is derived from an EMBL/GenBank/DDBJ whole genome shotgun (WGS) entry which is preliminary data.</text>
</comment>
<dbReference type="CDD" id="cd14688">
    <property type="entry name" value="bZIP_YAP"/>
    <property type="match status" value="1"/>
</dbReference>
<accession>A0A1V6P666</accession>
<dbReference type="Proteomes" id="UP000191522">
    <property type="component" value="Unassembled WGS sequence"/>
</dbReference>
<keyword evidence="4" id="KW-1185">Reference proteome</keyword>
<reference evidence="4" key="1">
    <citation type="journal article" date="2017" name="Nat. Microbiol.">
        <title>Global analysis of biosynthetic gene clusters reveals vast potential of secondary metabolite production in Penicillium species.</title>
        <authorList>
            <person name="Nielsen J.C."/>
            <person name="Grijseels S."/>
            <person name="Prigent S."/>
            <person name="Ji B."/>
            <person name="Dainat J."/>
            <person name="Nielsen K.F."/>
            <person name="Frisvad J.C."/>
            <person name="Workman M."/>
            <person name="Nielsen J."/>
        </authorList>
    </citation>
    <scope>NUCLEOTIDE SEQUENCE [LARGE SCALE GENOMIC DNA]</scope>
    <source>
        <strain evidence="4">IBT 11843</strain>
    </source>
</reference>
<proteinExistence type="predicted"/>
<gene>
    <name evidence="3" type="ORF">PENDEC_c021G01480</name>
</gene>
<dbReference type="GO" id="GO:0003700">
    <property type="term" value="F:DNA-binding transcription factor activity"/>
    <property type="evidence" value="ECO:0007669"/>
    <property type="project" value="InterPro"/>
</dbReference>
<dbReference type="PROSITE" id="PS00036">
    <property type="entry name" value="BZIP_BASIC"/>
    <property type="match status" value="1"/>
</dbReference>
<evidence type="ECO:0000313" key="3">
    <source>
        <dbReference type="EMBL" id="OQD72448.1"/>
    </source>
</evidence>